<dbReference type="EMBL" id="HACG01044297">
    <property type="protein sequence ID" value="CEK91162.1"/>
    <property type="molecule type" value="Transcribed_RNA"/>
</dbReference>
<name>A0A0B7BE46_9EUPU</name>
<organism evidence="1">
    <name type="scientific">Arion vulgaris</name>
    <dbReference type="NCBI Taxonomy" id="1028688"/>
    <lineage>
        <taxon>Eukaryota</taxon>
        <taxon>Metazoa</taxon>
        <taxon>Spiralia</taxon>
        <taxon>Lophotrochozoa</taxon>
        <taxon>Mollusca</taxon>
        <taxon>Gastropoda</taxon>
        <taxon>Heterobranchia</taxon>
        <taxon>Euthyneura</taxon>
        <taxon>Panpulmonata</taxon>
        <taxon>Eupulmonata</taxon>
        <taxon>Stylommatophora</taxon>
        <taxon>Helicina</taxon>
        <taxon>Arionoidea</taxon>
        <taxon>Arionidae</taxon>
        <taxon>Arion</taxon>
    </lineage>
</organism>
<accession>A0A0B7BE46</accession>
<protein>
    <submittedName>
        <fullName evidence="1">Uncharacterized protein</fullName>
    </submittedName>
</protein>
<reference evidence="1" key="1">
    <citation type="submission" date="2014-12" db="EMBL/GenBank/DDBJ databases">
        <title>Insight into the proteome of Arion vulgaris.</title>
        <authorList>
            <person name="Aradska J."/>
            <person name="Bulat T."/>
            <person name="Smidak R."/>
            <person name="Sarate P."/>
            <person name="Gangsoo J."/>
            <person name="Sialana F."/>
            <person name="Bilban M."/>
            <person name="Lubec G."/>
        </authorList>
    </citation>
    <scope>NUCLEOTIDE SEQUENCE</scope>
    <source>
        <tissue evidence="1">Skin</tissue>
    </source>
</reference>
<proteinExistence type="predicted"/>
<gene>
    <name evidence="1" type="primary">ORF181221</name>
</gene>
<dbReference type="AlphaFoldDB" id="A0A0B7BE46"/>
<evidence type="ECO:0000313" key="1">
    <source>
        <dbReference type="EMBL" id="CEK91162.1"/>
    </source>
</evidence>
<sequence length="69" mass="7820">MLSQVENLQLERDFFQVAAALSRPSLSLVSQKHWKIKAVKVTLTTSPIVCNWSKINSGLVLYSLIHHMI</sequence>